<name>V8CED5_9HELI</name>
<dbReference type="Proteomes" id="UP000018688">
    <property type="component" value="Unassembled WGS sequence"/>
</dbReference>
<dbReference type="STRING" id="1357399.HMPREF2087_01614"/>
<accession>V8CED5</accession>
<dbReference type="HOGENOM" id="CLU_1658392_0_0_7"/>
<dbReference type="EMBL" id="AZJJ01000007">
    <property type="protein sequence ID" value="ETD25783.1"/>
    <property type="molecule type" value="Genomic_DNA"/>
</dbReference>
<reference evidence="1 2" key="1">
    <citation type="submission" date="2013-10" db="EMBL/GenBank/DDBJ databases">
        <title>The Genome Sequence of Helicobacter canis NCTC 12740.</title>
        <authorList>
            <consortium name="The Broad Institute Genomics Platform"/>
            <person name="Earl A."/>
            <person name="Fox J.G."/>
            <person name="Shen Z."/>
            <person name="Young S.K."/>
            <person name="Zeng Q."/>
            <person name="Gargeya S."/>
            <person name="Fitzgerald M."/>
            <person name="Abouelleil A."/>
            <person name="Alvarado L."/>
            <person name="Chapman S.B."/>
            <person name="Gainer-Dewar J."/>
            <person name="Goldberg J."/>
            <person name="Griggs A."/>
            <person name="Gujja S."/>
            <person name="Hansen M."/>
            <person name="Howarth C."/>
            <person name="Imamovic A."/>
            <person name="Ireland A."/>
            <person name="Larimer J."/>
            <person name="McCowan C."/>
            <person name="Murphy C."/>
            <person name="Pearson M."/>
            <person name="Poon T.W."/>
            <person name="Priest M."/>
            <person name="Roberts A."/>
            <person name="Saif S."/>
            <person name="Shea T."/>
            <person name="Sykes S."/>
            <person name="Wortman J."/>
            <person name="Nusbaum C."/>
            <person name="Birren B."/>
        </authorList>
    </citation>
    <scope>NUCLEOTIDE SEQUENCE [LARGE SCALE GENOMIC DNA]</scope>
    <source>
        <strain evidence="1 2">NCTC 12740</strain>
    </source>
</reference>
<comment type="caution">
    <text evidence="1">The sequence shown here is derived from an EMBL/GenBank/DDBJ whole genome shotgun (WGS) entry which is preliminary data.</text>
</comment>
<protein>
    <submittedName>
        <fullName evidence="1">Uncharacterized protein</fullName>
    </submittedName>
</protein>
<evidence type="ECO:0000313" key="2">
    <source>
        <dbReference type="Proteomes" id="UP000018688"/>
    </source>
</evidence>
<keyword evidence="2" id="KW-1185">Reference proteome</keyword>
<sequence>MKSAWQSIKSIQPYTKSLESIFQKVDSKGNALLSPFLWLIGLTPRSFMSPLLLAPYNNFSKTNTLFTTAETMDCHADKSARNDRNNATSKKMDSSTANLESIFQNAATLSKPQAAGFLMKNWGFQGSGKGVTLAVMTAAATAESTIFRKKPTPKMPNLL</sequence>
<organism evidence="1 2">
    <name type="scientific">Helicobacter canis NCTC 12740</name>
    <dbReference type="NCBI Taxonomy" id="1357399"/>
    <lineage>
        <taxon>Bacteria</taxon>
        <taxon>Pseudomonadati</taxon>
        <taxon>Campylobacterota</taxon>
        <taxon>Epsilonproteobacteria</taxon>
        <taxon>Campylobacterales</taxon>
        <taxon>Helicobacteraceae</taxon>
        <taxon>Helicobacter</taxon>
    </lineage>
</organism>
<dbReference type="PATRIC" id="fig|1357399.3.peg.1695"/>
<proteinExistence type="predicted"/>
<evidence type="ECO:0000313" key="1">
    <source>
        <dbReference type="EMBL" id="ETD25783.1"/>
    </source>
</evidence>
<dbReference type="AlphaFoldDB" id="V8CED5"/>
<gene>
    <name evidence="1" type="ORF">HMPREF2087_01614</name>
</gene>